<evidence type="ECO:0000313" key="1">
    <source>
        <dbReference type="EMBL" id="KAG6482839.1"/>
    </source>
</evidence>
<organism evidence="1 2">
    <name type="scientific">Zingiber officinale</name>
    <name type="common">Ginger</name>
    <name type="synonym">Amomum zingiber</name>
    <dbReference type="NCBI Taxonomy" id="94328"/>
    <lineage>
        <taxon>Eukaryota</taxon>
        <taxon>Viridiplantae</taxon>
        <taxon>Streptophyta</taxon>
        <taxon>Embryophyta</taxon>
        <taxon>Tracheophyta</taxon>
        <taxon>Spermatophyta</taxon>
        <taxon>Magnoliopsida</taxon>
        <taxon>Liliopsida</taxon>
        <taxon>Zingiberales</taxon>
        <taxon>Zingiberaceae</taxon>
        <taxon>Zingiber</taxon>
    </lineage>
</organism>
<name>A0A8J5KKA0_ZINOF</name>
<gene>
    <name evidence="1" type="ORF">ZIOFF_059478</name>
</gene>
<keyword evidence="2" id="KW-1185">Reference proteome</keyword>
<reference evidence="1 2" key="1">
    <citation type="submission" date="2020-08" db="EMBL/GenBank/DDBJ databases">
        <title>Plant Genome Project.</title>
        <authorList>
            <person name="Zhang R.-G."/>
        </authorList>
    </citation>
    <scope>NUCLEOTIDE SEQUENCE [LARGE SCALE GENOMIC DNA]</scope>
    <source>
        <tissue evidence="1">Rhizome</tissue>
    </source>
</reference>
<proteinExistence type="predicted"/>
<comment type="caution">
    <text evidence="1">The sequence shown here is derived from an EMBL/GenBank/DDBJ whole genome shotgun (WGS) entry which is preliminary data.</text>
</comment>
<sequence length="64" mass="7470">MHLLEKLSFYFCRVSLPIQLILNSTESSKAFFRRPLRCLEKVTCQLARFSILLICVFPLTMSTD</sequence>
<dbReference type="EMBL" id="JACMSC010000016">
    <property type="protein sequence ID" value="KAG6482839.1"/>
    <property type="molecule type" value="Genomic_DNA"/>
</dbReference>
<accession>A0A8J5KKA0</accession>
<dbReference type="AlphaFoldDB" id="A0A8J5KKA0"/>
<dbReference type="Proteomes" id="UP000734854">
    <property type="component" value="Unassembled WGS sequence"/>
</dbReference>
<evidence type="ECO:0000313" key="2">
    <source>
        <dbReference type="Proteomes" id="UP000734854"/>
    </source>
</evidence>
<protein>
    <submittedName>
        <fullName evidence="1">Uncharacterized protein</fullName>
    </submittedName>
</protein>